<dbReference type="EMBL" id="JAWDGP010000185">
    <property type="protein sequence ID" value="KAK3803129.1"/>
    <property type="molecule type" value="Genomic_DNA"/>
</dbReference>
<evidence type="ECO:0000256" key="1">
    <source>
        <dbReference type="SAM" id="MobiDB-lite"/>
    </source>
</evidence>
<feature type="region of interest" description="Disordered" evidence="1">
    <location>
        <begin position="132"/>
        <end position="159"/>
    </location>
</feature>
<dbReference type="AlphaFoldDB" id="A0AAE1ED18"/>
<protein>
    <submittedName>
        <fullName evidence="2">Uncharacterized protein</fullName>
    </submittedName>
</protein>
<evidence type="ECO:0000313" key="3">
    <source>
        <dbReference type="Proteomes" id="UP001283361"/>
    </source>
</evidence>
<feature type="region of interest" description="Disordered" evidence="1">
    <location>
        <begin position="55"/>
        <end position="74"/>
    </location>
</feature>
<organism evidence="2 3">
    <name type="scientific">Elysia crispata</name>
    <name type="common">lettuce slug</name>
    <dbReference type="NCBI Taxonomy" id="231223"/>
    <lineage>
        <taxon>Eukaryota</taxon>
        <taxon>Metazoa</taxon>
        <taxon>Spiralia</taxon>
        <taxon>Lophotrochozoa</taxon>
        <taxon>Mollusca</taxon>
        <taxon>Gastropoda</taxon>
        <taxon>Heterobranchia</taxon>
        <taxon>Euthyneura</taxon>
        <taxon>Panpulmonata</taxon>
        <taxon>Sacoglossa</taxon>
        <taxon>Placobranchoidea</taxon>
        <taxon>Plakobranchidae</taxon>
        <taxon>Elysia</taxon>
    </lineage>
</organism>
<dbReference type="Proteomes" id="UP001283361">
    <property type="component" value="Unassembled WGS sequence"/>
</dbReference>
<sequence>METTIPQGAPSRPSLFKAPHLDHHSSRCPTYKIISQSAPSRLTFLKTIIPQGAPSRSPFLKAPNLDHHSSGAPSRPPFLKVPHLDHHFSGPSRLTFLKVPHLDYHSSRKSFLKAPHLETNIPQGAPSRLLSFLKGAPSRPTHSSRRPHLGPPTFLKAPYHLDHHSSRRPIKTIPQAAPHLDLSLLKGPDLDYHSSKRLTDS</sequence>
<gene>
    <name evidence="2" type="ORF">RRG08_003815</name>
</gene>
<evidence type="ECO:0000313" key="2">
    <source>
        <dbReference type="EMBL" id="KAK3803129.1"/>
    </source>
</evidence>
<name>A0AAE1ED18_9GAST</name>
<proteinExistence type="predicted"/>
<keyword evidence="3" id="KW-1185">Reference proteome</keyword>
<feature type="region of interest" description="Disordered" evidence="1">
    <location>
        <begin position="1"/>
        <end position="23"/>
    </location>
</feature>
<accession>A0AAE1ED18</accession>
<comment type="caution">
    <text evidence="2">The sequence shown here is derived from an EMBL/GenBank/DDBJ whole genome shotgun (WGS) entry which is preliminary data.</text>
</comment>
<reference evidence="2" key="1">
    <citation type="journal article" date="2023" name="G3 (Bethesda)">
        <title>A reference genome for the long-term kleptoplast-retaining sea slug Elysia crispata morphotype clarki.</title>
        <authorList>
            <person name="Eastman K.E."/>
            <person name="Pendleton A.L."/>
            <person name="Shaikh M.A."/>
            <person name="Suttiyut T."/>
            <person name="Ogas R."/>
            <person name="Tomko P."/>
            <person name="Gavelis G."/>
            <person name="Widhalm J.R."/>
            <person name="Wisecaver J.H."/>
        </authorList>
    </citation>
    <scope>NUCLEOTIDE SEQUENCE</scope>
    <source>
        <strain evidence="2">ECLA1</strain>
    </source>
</reference>